<reference evidence="1 2" key="1">
    <citation type="submission" date="2017-02" db="EMBL/GenBank/DDBJ databases">
        <title>The new phylogeny of genus Mycobacterium.</title>
        <authorList>
            <person name="Tortoli E."/>
            <person name="Trovato A."/>
            <person name="Cirillo D.M."/>
        </authorList>
    </citation>
    <scope>NUCLEOTIDE SEQUENCE [LARGE SCALE GENOMIC DNA]</scope>
    <source>
        <strain evidence="1 2">DSM 44049</strain>
    </source>
</reference>
<protein>
    <submittedName>
        <fullName evidence="1">Uncharacterized protein</fullName>
    </submittedName>
</protein>
<organism evidence="1 2">
    <name type="scientific">Mycobacterium intermedium</name>
    <dbReference type="NCBI Taxonomy" id="28445"/>
    <lineage>
        <taxon>Bacteria</taxon>
        <taxon>Bacillati</taxon>
        <taxon>Actinomycetota</taxon>
        <taxon>Actinomycetes</taxon>
        <taxon>Mycobacteriales</taxon>
        <taxon>Mycobacteriaceae</taxon>
        <taxon>Mycobacterium</taxon>
        <taxon>Mycobacterium simiae complex</taxon>
    </lineage>
</organism>
<dbReference type="Proteomes" id="UP000192739">
    <property type="component" value="Unassembled WGS sequence"/>
</dbReference>
<sequence length="74" mass="8354">MILMARLRSAESAGPFWPPDRSWPERLRVFRREDWPASCDELALADWVSAQVAFLPTTKARLAAIRAMTPSKPG</sequence>
<evidence type="ECO:0000313" key="2">
    <source>
        <dbReference type="Proteomes" id="UP000192739"/>
    </source>
</evidence>
<comment type="caution">
    <text evidence="1">The sequence shown here is derived from an EMBL/GenBank/DDBJ whole genome shotgun (WGS) entry which is preliminary data.</text>
</comment>
<dbReference type="AlphaFoldDB" id="A0A1E3SG87"/>
<keyword evidence="2" id="KW-1185">Reference proteome</keyword>
<evidence type="ECO:0000313" key="1">
    <source>
        <dbReference type="EMBL" id="ORB00268.1"/>
    </source>
</evidence>
<accession>A0A1E3SG87</accession>
<proteinExistence type="predicted"/>
<dbReference type="EMBL" id="MVHT01000054">
    <property type="protein sequence ID" value="ORB00268.1"/>
    <property type="molecule type" value="Genomic_DNA"/>
</dbReference>
<dbReference type="STRING" id="28445.BHQ20_11820"/>
<name>A0A1E3SG87_MYCIE</name>
<gene>
    <name evidence="1" type="ORF">BST27_18580</name>
</gene>